<feature type="domain" description="PDZ" evidence="2">
    <location>
        <begin position="540"/>
        <end position="621"/>
    </location>
</feature>
<reference evidence="4" key="1">
    <citation type="submission" date="2025-08" db="UniProtKB">
        <authorList>
            <consortium name="RefSeq"/>
        </authorList>
    </citation>
    <scope>IDENTIFICATION</scope>
    <source>
        <tissue evidence="4">Whole larvae</tissue>
    </source>
</reference>
<dbReference type="GO" id="GO:0016323">
    <property type="term" value="C:basolateral plasma membrane"/>
    <property type="evidence" value="ECO:0007669"/>
    <property type="project" value="TreeGrafter"/>
</dbReference>
<accession>A0A6J3C5K7</accession>
<feature type="region of interest" description="Disordered" evidence="1">
    <location>
        <begin position="1"/>
        <end position="126"/>
    </location>
</feature>
<dbReference type="GO" id="GO:0043113">
    <property type="term" value="P:receptor clustering"/>
    <property type="evidence" value="ECO:0007669"/>
    <property type="project" value="TreeGrafter"/>
</dbReference>
<evidence type="ECO:0000256" key="1">
    <source>
        <dbReference type="SAM" id="MobiDB-lite"/>
    </source>
</evidence>
<dbReference type="GO" id="GO:0098609">
    <property type="term" value="P:cell-cell adhesion"/>
    <property type="evidence" value="ECO:0007669"/>
    <property type="project" value="TreeGrafter"/>
</dbReference>
<feature type="compositionally biased region" description="Polar residues" evidence="1">
    <location>
        <begin position="383"/>
        <end position="404"/>
    </location>
</feature>
<evidence type="ECO:0000313" key="4">
    <source>
        <dbReference type="RefSeq" id="XP_031767100.2"/>
    </source>
</evidence>
<dbReference type="InterPro" id="IPR036034">
    <property type="entry name" value="PDZ_sf"/>
</dbReference>
<dbReference type="GeneID" id="113509423"/>
<feature type="region of interest" description="Disordered" evidence="1">
    <location>
        <begin position="369"/>
        <end position="438"/>
    </location>
</feature>
<dbReference type="RefSeq" id="XP_031767100.2">
    <property type="nucleotide sequence ID" value="XM_031911240.2"/>
</dbReference>
<dbReference type="SUPFAM" id="SSF50156">
    <property type="entry name" value="PDZ domain-like"/>
    <property type="match status" value="2"/>
</dbReference>
<dbReference type="Gene3D" id="2.30.42.10">
    <property type="match status" value="2"/>
</dbReference>
<dbReference type="InterPro" id="IPR001478">
    <property type="entry name" value="PDZ"/>
</dbReference>
<feature type="compositionally biased region" description="Polar residues" evidence="1">
    <location>
        <begin position="168"/>
        <end position="241"/>
    </location>
</feature>
<dbReference type="PANTHER" id="PTHR19964">
    <property type="entry name" value="MULTIPLE PDZ DOMAIN PROTEIN"/>
    <property type="match status" value="1"/>
</dbReference>
<dbReference type="AlphaFoldDB" id="A0A6J3C5K7"/>
<dbReference type="GO" id="GO:0030054">
    <property type="term" value="C:cell junction"/>
    <property type="evidence" value="ECO:0007669"/>
    <property type="project" value="TreeGrafter"/>
</dbReference>
<feature type="compositionally biased region" description="Basic and acidic residues" evidence="1">
    <location>
        <begin position="21"/>
        <end position="33"/>
    </location>
</feature>
<dbReference type="SMART" id="SM00228">
    <property type="entry name" value="PDZ"/>
    <property type="match status" value="2"/>
</dbReference>
<protein>
    <submittedName>
        <fullName evidence="4">Proteoglycan 4-like isoform X1</fullName>
    </submittedName>
</protein>
<dbReference type="InterPro" id="IPR051342">
    <property type="entry name" value="PDZ_scaffold"/>
</dbReference>
<feature type="domain" description="PDZ" evidence="2">
    <location>
        <begin position="446"/>
        <end position="532"/>
    </location>
</feature>
<dbReference type="KEGG" id="gmw:113509423"/>
<feature type="region of interest" description="Disordered" evidence="1">
    <location>
        <begin position="163"/>
        <end position="355"/>
    </location>
</feature>
<feature type="compositionally biased region" description="Basic and acidic residues" evidence="1">
    <location>
        <begin position="105"/>
        <end position="121"/>
    </location>
</feature>
<gene>
    <name evidence="4" type="primary">LOC113509423</name>
</gene>
<dbReference type="PROSITE" id="PS50106">
    <property type="entry name" value="PDZ"/>
    <property type="match status" value="2"/>
</dbReference>
<dbReference type="GO" id="GO:0019901">
    <property type="term" value="F:protein kinase binding"/>
    <property type="evidence" value="ECO:0007669"/>
    <property type="project" value="TreeGrafter"/>
</dbReference>
<dbReference type="Proteomes" id="UP001652740">
    <property type="component" value="Unplaced"/>
</dbReference>
<organism evidence="3 4">
    <name type="scientific">Galleria mellonella</name>
    <name type="common">Greater wax moth</name>
    <dbReference type="NCBI Taxonomy" id="7137"/>
    <lineage>
        <taxon>Eukaryota</taxon>
        <taxon>Metazoa</taxon>
        <taxon>Ecdysozoa</taxon>
        <taxon>Arthropoda</taxon>
        <taxon>Hexapoda</taxon>
        <taxon>Insecta</taxon>
        <taxon>Pterygota</taxon>
        <taxon>Neoptera</taxon>
        <taxon>Endopterygota</taxon>
        <taxon>Lepidoptera</taxon>
        <taxon>Glossata</taxon>
        <taxon>Ditrysia</taxon>
        <taxon>Pyraloidea</taxon>
        <taxon>Pyralidae</taxon>
        <taxon>Galleriinae</taxon>
        <taxon>Galleria</taxon>
    </lineage>
</organism>
<dbReference type="Pfam" id="PF00595">
    <property type="entry name" value="PDZ"/>
    <property type="match status" value="1"/>
</dbReference>
<name>A0A6J3C5K7_GALME</name>
<feature type="compositionally biased region" description="Acidic residues" evidence="1">
    <location>
        <begin position="90"/>
        <end position="102"/>
    </location>
</feature>
<evidence type="ECO:0000313" key="3">
    <source>
        <dbReference type="Proteomes" id="UP001652740"/>
    </source>
</evidence>
<proteinExistence type="predicted"/>
<dbReference type="GO" id="GO:0097120">
    <property type="term" value="P:receptor localization to synapse"/>
    <property type="evidence" value="ECO:0007669"/>
    <property type="project" value="TreeGrafter"/>
</dbReference>
<keyword evidence="3" id="KW-1185">Reference proteome</keyword>
<evidence type="ECO:0000259" key="2">
    <source>
        <dbReference type="PROSITE" id="PS50106"/>
    </source>
</evidence>
<sequence length="624" mass="67419">MEPPKPKKTGNPHACEEGMDDLPKDYRSKEKRSAHVPPPPRRRRPRPPVVDPDVSSDSSASIEDSSPDNPPETEPEQPASAEEQSTTPEAQEEPNVVDEESVPELTERCPEPPPEEPEKLSPENLAKRRRASLLMLPEDTSALTLPLERTMRLLARDAAATPLLSMGGPSTSYQVDWSQPSTSQQAGSSRPSTSQQEDWARPSTSQQEDWARPSTSQQEDLARPSTSQQTEWLRPSTSLQTDSPRRSLSSSCDSAGVPGASRWSTSVCADDESMDSDIRLPSYPPSQESRSQSTATEIDEDPDTQPMEWSPLPEPSAGKRLSVTSDSSMPEILKGVEDTQQTERDEPAAAKLKHTEGVVKLTVCTPNLKDKKEDAPSAEETGSAATSVPAGSTASHPASGNQTPDPGLTAAGSSRPHSPRPAPSPVRTEPPADPATAPIVPNQETVIEIATNSQNLGLFLLGGSDTSINGPAAVVLDVVKDRPVGRDGRLQHGDQIRAACGISLTDAMTEDRLNMTIKQWAPKLKFTVFRPDPIPYVTIEVDINRKQKPLGFSFAAFSNDKGVYIAQILPGSPTEQDGRLKRGDHILTVDGKDISGMDFTSASIALKLLGPKVSIKVRRLKIVR</sequence>
<feature type="compositionally biased region" description="Basic and acidic residues" evidence="1">
    <location>
        <begin position="334"/>
        <end position="355"/>
    </location>
</feature>
<feature type="compositionally biased region" description="Polar residues" evidence="1">
    <location>
        <begin position="285"/>
        <end position="296"/>
    </location>
</feature>
<dbReference type="GO" id="GO:0045197">
    <property type="term" value="P:establishment or maintenance of epithelial cell apical/basal polarity"/>
    <property type="evidence" value="ECO:0007669"/>
    <property type="project" value="TreeGrafter"/>
</dbReference>
<feature type="compositionally biased region" description="Basic residues" evidence="1">
    <location>
        <begin position="34"/>
        <end position="46"/>
    </location>
</feature>
<dbReference type="PANTHER" id="PTHR19964:SF92">
    <property type="entry name" value="PATJ HOMOLOG"/>
    <property type="match status" value="1"/>
</dbReference>
<feature type="compositionally biased region" description="Low complexity" evidence="1">
    <location>
        <begin position="51"/>
        <end position="64"/>
    </location>
</feature>
<feature type="compositionally biased region" description="Basic residues" evidence="1">
    <location>
        <begin position="1"/>
        <end position="10"/>
    </location>
</feature>